<sequence>MNRVIFFVLILMSFGVNALSISCDNGPKIDRNQLSDAVKNWHVSREQTEEDGIWLVFDGEIQTKISGLVIAEALANITDGLSTEYSFNLAVHEAGDVSFTSFVARESNYKNISIILRYSEEGACPSKMAFYQGQVTAL</sequence>
<protein>
    <submittedName>
        <fullName evidence="2">Uncharacterized protein</fullName>
    </submittedName>
</protein>
<dbReference type="RefSeq" id="WP_161857916.1">
    <property type="nucleotide sequence ID" value="NZ_CP047491.1"/>
</dbReference>
<name>A0ABX6IUQ9_9GAMM</name>
<proteinExistence type="predicted"/>
<feature type="chain" id="PRO_5047034229" evidence="1">
    <location>
        <begin position="19"/>
        <end position="138"/>
    </location>
</feature>
<evidence type="ECO:0000313" key="2">
    <source>
        <dbReference type="EMBL" id="QHQ38584.1"/>
    </source>
</evidence>
<dbReference type="PROSITE" id="PS51257">
    <property type="entry name" value="PROKAR_LIPOPROTEIN"/>
    <property type="match status" value="1"/>
</dbReference>
<evidence type="ECO:0000256" key="1">
    <source>
        <dbReference type="SAM" id="SignalP"/>
    </source>
</evidence>
<dbReference type="Proteomes" id="UP000464675">
    <property type="component" value="Chromosome"/>
</dbReference>
<dbReference type="EMBL" id="CP047491">
    <property type="protein sequence ID" value="QHQ38584.1"/>
    <property type="molecule type" value="Genomic_DNA"/>
</dbReference>
<keyword evidence="1" id="KW-0732">Signal</keyword>
<gene>
    <name evidence="2" type="ORF">GTQ55_06020</name>
</gene>
<feature type="signal peptide" evidence="1">
    <location>
        <begin position="1"/>
        <end position="18"/>
    </location>
</feature>
<accession>A0ABX6IUQ9</accession>
<organism evidence="2 3">
    <name type="scientific">Microbulbifer hydrolyticus</name>
    <dbReference type="NCBI Taxonomy" id="48074"/>
    <lineage>
        <taxon>Bacteria</taxon>
        <taxon>Pseudomonadati</taxon>
        <taxon>Pseudomonadota</taxon>
        <taxon>Gammaproteobacteria</taxon>
        <taxon>Cellvibrionales</taxon>
        <taxon>Microbulbiferaceae</taxon>
        <taxon>Microbulbifer</taxon>
    </lineage>
</organism>
<keyword evidence="3" id="KW-1185">Reference proteome</keyword>
<evidence type="ECO:0000313" key="3">
    <source>
        <dbReference type="Proteomes" id="UP000464675"/>
    </source>
</evidence>
<reference evidence="2 3" key="1">
    <citation type="submission" date="2020-01" db="EMBL/GenBank/DDBJ databases">
        <title>The possibility of degradation of plastic by Microbulbifer hydrolyticus IRE-31.</title>
        <authorList>
            <person name="Liu L."/>
        </authorList>
    </citation>
    <scope>NUCLEOTIDE SEQUENCE [LARGE SCALE GENOMIC DNA]</scope>
    <source>
        <strain evidence="2 3">IRE-31</strain>
    </source>
</reference>